<dbReference type="InterPro" id="IPR027417">
    <property type="entry name" value="P-loop_NTPase"/>
</dbReference>
<dbReference type="SMART" id="SM00382">
    <property type="entry name" value="AAA"/>
    <property type="match status" value="1"/>
</dbReference>
<feature type="region of interest" description="Disordered" evidence="12">
    <location>
        <begin position="439"/>
        <end position="467"/>
    </location>
</feature>
<sequence>MAYIALYRKWRPKTFEDVVGQGHITKTLQKAIDTDKVAHAYLFSGPRGTGKTSTAKIFARAMNCVHGPTSHPCNECEACLHIMNGESLDVVEIDAASNRSIEDIRSLRETIKFMPAEGKKRVYIIDEVHMLTTEAFNALLKTLEEPPAHVIFILATTEPEKIPMTILSRCQRYEFRRITSQDIAERLLYVAKQEQIDLTVGAAHILAVQADGGMRDALSMLDQCVSNADGTIDETLVRNLLGLVGRDWIFSLADAVFHNKGDVIVKSVDDIVRFGKEPRVILTELLTHLRALMLYQAAPASDTLAAYADSRDELAKQADSVSKEQVFHILGILQEALVTAKNSPVPRVAVEMGLLRASEPVVSPAAATGSSEMLPVLQALTDRVTRLEQALAKGLPVQASKAGTEQEEIPLPEDEFYQPVEPLYDPFDDAGLVAAPAETPHRQAPAKPKAAPKDVAAAPPATTEVTQPVKTAPAPEAMPAGSAAGGQTVPPGQYMAIWKQVCQILQKEKQLQVLSCVRLGHVVYIGATEVIISLKSAFMVKRANREDYYKFVDQALAQVIGRGYHMQAYQENDPALADFEKKNTKTTLMSSPAPSIAEPMAPAVNAAAPEEEAESLQAVTLQDIPEQEREVLEPLLKTLGDCHIYVENK</sequence>
<dbReference type="Gene3D" id="1.20.272.10">
    <property type="match status" value="1"/>
</dbReference>
<dbReference type="Pfam" id="PF13177">
    <property type="entry name" value="DNA_pol3_delta2"/>
    <property type="match status" value="1"/>
</dbReference>
<name>A0ABR6VGH1_9FIRM</name>
<evidence type="ECO:0000256" key="5">
    <source>
        <dbReference type="ARBA" id="ARBA00022705"/>
    </source>
</evidence>
<evidence type="ECO:0000256" key="9">
    <source>
        <dbReference type="ARBA" id="ARBA00022840"/>
    </source>
</evidence>
<proteinExistence type="inferred from homology"/>
<keyword evidence="6" id="KW-0479">Metal-binding</keyword>
<dbReference type="EC" id="2.7.7.7" evidence="2"/>
<evidence type="ECO:0000259" key="13">
    <source>
        <dbReference type="SMART" id="SM00382"/>
    </source>
</evidence>
<reference evidence="14 15" key="1">
    <citation type="submission" date="2020-08" db="EMBL/GenBank/DDBJ databases">
        <authorList>
            <person name="Liu C."/>
            <person name="Sun Q."/>
        </authorList>
    </citation>
    <scope>NUCLEOTIDE SEQUENCE [LARGE SCALE GENOMIC DNA]</scope>
    <source>
        <strain evidence="14 15">NSJ-59</strain>
    </source>
</reference>
<dbReference type="InterPro" id="IPR022754">
    <property type="entry name" value="DNA_pol_III_gamma-3"/>
</dbReference>
<evidence type="ECO:0000256" key="11">
    <source>
        <dbReference type="ARBA" id="ARBA00049244"/>
    </source>
</evidence>
<dbReference type="InterPro" id="IPR003593">
    <property type="entry name" value="AAA+_ATPase"/>
</dbReference>
<comment type="caution">
    <text evidence="14">The sequence shown here is derived from an EMBL/GenBank/DDBJ whole genome shotgun (WGS) entry which is preliminary data.</text>
</comment>
<dbReference type="Gene3D" id="3.40.50.300">
    <property type="entry name" value="P-loop containing nucleotide triphosphate hydrolases"/>
    <property type="match status" value="1"/>
</dbReference>
<feature type="domain" description="AAA+ ATPase" evidence="13">
    <location>
        <begin position="37"/>
        <end position="179"/>
    </location>
</feature>
<evidence type="ECO:0000256" key="8">
    <source>
        <dbReference type="ARBA" id="ARBA00022833"/>
    </source>
</evidence>
<dbReference type="GO" id="GO:0003887">
    <property type="term" value="F:DNA-directed DNA polymerase activity"/>
    <property type="evidence" value="ECO:0007669"/>
    <property type="project" value="UniProtKB-EC"/>
</dbReference>
<comment type="similarity">
    <text evidence="1">Belongs to the DnaX/STICHEL family.</text>
</comment>
<keyword evidence="15" id="KW-1185">Reference proteome</keyword>
<dbReference type="InterPro" id="IPR050238">
    <property type="entry name" value="DNA_Rep/Repair_Clamp_Loader"/>
</dbReference>
<evidence type="ECO:0000313" key="14">
    <source>
        <dbReference type="EMBL" id="MBC3536369.1"/>
    </source>
</evidence>
<dbReference type="NCBIfam" id="TIGR02397">
    <property type="entry name" value="dnaX_nterm"/>
    <property type="match status" value="1"/>
</dbReference>
<dbReference type="RefSeq" id="WP_186502524.1">
    <property type="nucleotide sequence ID" value="NZ_JACOGK010000007.1"/>
</dbReference>
<evidence type="ECO:0000256" key="2">
    <source>
        <dbReference type="ARBA" id="ARBA00012417"/>
    </source>
</evidence>
<protein>
    <recommendedName>
        <fullName evidence="2">DNA-directed DNA polymerase</fullName>
        <ecNumber evidence="2">2.7.7.7</ecNumber>
    </recommendedName>
</protein>
<evidence type="ECO:0000256" key="1">
    <source>
        <dbReference type="ARBA" id="ARBA00006360"/>
    </source>
</evidence>
<evidence type="ECO:0000256" key="12">
    <source>
        <dbReference type="SAM" id="MobiDB-lite"/>
    </source>
</evidence>
<dbReference type="InterPro" id="IPR012763">
    <property type="entry name" value="DNA_pol_III_sug/sutau_N"/>
</dbReference>
<dbReference type="Pfam" id="PF22608">
    <property type="entry name" value="DNAX_ATPase_lid"/>
    <property type="match status" value="1"/>
</dbReference>
<dbReference type="InterPro" id="IPR001270">
    <property type="entry name" value="ClpA/B"/>
</dbReference>
<evidence type="ECO:0000256" key="6">
    <source>
        <dbReference type="ARBA" id="ARBA00022723"/>
    </source>
</evidence>
<keyword evidence="7" id="KW-0547">Nucleotide-binding</keyword>
<keyword evidence="10" id="KW-0239">DNA-directed DNA polymerase</keyword>
<keyword evidence="9" id="KW-0067">ATP-binding</keyword>
<dbReference type="Proteomes" id="UP000606870">
    <property type="component" value="Unassembled WGS sequence"/>
</dbReference>
<dbReference type="CDD" id="cd00009">
    <property type="entry name" value="AAA"/>
    <property type="match status" value="1"/>
</dbReference>
<accession>A0ABR6VGH1</accession>
<dbReference type="Gene3D" id="1.10.8.60">
    <property type="match status" value="1"/>
</dbReference>
<dbReference type="PANTHER" id="PTHR11669">
    <property type="entry name" value="REPLICATION FACTOR C / DNA POLYMERASE III GAMMA-TAU SUBUNIT"/>
    <property type="match status" value="1"/>
</dbReference>
<evidence type="ECO:0000256" key="7">
    <source>
        <dbReference type="ARBA" id="ARBA00022741"/>
    </source>
</evidence>
<dbReference type="SUPFAM" id="SSF48019">
    <property type="entry name" value="post-AAA+ oligomerization domain-like"/>
    <property type="match status" value="1"/>
</dbReference>
<evidence type="ECO:0000256" key="4">
    <source>
        <dbReference type="ARBA" id="ARBA00022695"/>
    </source>
</evidence>
<evidence type="ECO:0000256" key="10">
    <source>
        <dbReference type="ARBA" id="ARBA00022932"/>
    </source>
</evidence>
<evidence type="ECO:0000313" key="15">
    <source>
        <dbReference type="Proteomes" id="UP000606870"/>
    </source>
</evidence>
<dbReference type="CDD" id="cd18137">
    <property type="entry name" value="HLD_clamp_pol_III_gamma_tau"/>
    <property type="match status" value="1"/>
</dbReference>
<keyword evidence="5" id="KW-0235">DNA replication</keyword>
<dbReference type="InterPro" id="IPR045085">
    <property type="entry name" value="HLD_clamp_pol_III_gamma_tau"/>
</dbReference>
<evidence type="ECO:0000256" key="3">
    <source>
        <dbReference type="ARBA" id="ARBA00022679"/>
    </source>
</evidence>
<keyword evidence="3 14" id="KW-0808">Transferase</keyword>
<dbReference type="SUPFAM" id="SSF52540">
    <property type="entry name" value="P-loop containing nucleoside triphosphate hydrolases"/>
    <property type="match status" value="1"/>
</dbReference>
<comment type="catalytic activity">
    <reaction evidence="11">
        <text>DNA(n) + a 2'-deoxyribonucleoside 5'-triphosphate = DNA(n+1) + diphosphate</text>
        <dbReference type="Rhea" id="RHEA:22508"/>
        <dbReference type="Rhea" id="RHEA-COMP:17339"/>
        <dbReference type="Rhea" id="RHEA-COMP:17340"/>
        <dbReference type="ChEBI" id="CHEBI:33019"/>
        <dbReference type="ChEBI" id="CHEBI:61560"/>
        <dbReference type="ChEBI" id="CHEBI:173112"/>
        <dbReference type="EC" id="2.7.7.7"/>
    </reaction>
</comment>
<keyword evidence="4 14" id="KW-0548">Nucleotidyltransferase</keyword>
<feature type="compositionally biased region" description="Low complexity" evidence="12">
    <location>
        <begin position="445"/>
        <end position="467"/>
    </location>
</feature>
<keyword evidence="8" id="KW-0862">Zinc</keyword>
<dbReference type="Pfam" id="PF12169">
    <property type="entry name" value="DNA_pol3_gamma3"/>
    <property type="match status" value="1"/>
</dbReference>
<dbReference type="EMBL" id="JACOGK010000007">
    <property type="protein sequence ID" value="MBC3536369.1"/>
    <property type="molecule type" value="Genomic_DNA"/>
</dbReference>
<gene>
    <name evidence="14" type="primary">dnaX</name>
    <name evidence="14" type="ORF">H8J70_03770</name>
</gene>
<dbReference type="NCBIfam" id="NF004046">
    <property type="entry name" value="PRK05563.1"/>
    <property type="match status" value="1"/>
</dbReference>
<dbReference type="PRINTS" id="PR00300">
    <property type="entry name" value="CLPPROTEASEA"/>
</dbReference>
<organism evidence="14 15">
    <name type="scientific">Megasphaera hominis</name>
    <dbReference type="NCBI Taxonomy" id="159836"/>
    <lineage>
        <taxon>Bacteria</taxon>
        <taxon>Bacillati</taxon>
        <taxon>Bacillota</taxon>
        <taxon>Negativicutes</taxon>
        <taxon>Veillonellales</taxon>
        <taxon>Veillonellaceae</taxon>
        <taxon>Megasphaera</taxon>
    </lineage>
</organism>
<dbReference type="InterPro" id="IPR008921">
    <property type="entry name" value="DNA_pol3_clamp-load_cplx_C"/>
</dbReference>
<dbReference type="PANTHER" id="PTHR11669:SF0">
    <property type="entry name" value="PROTEIN STICHEL-LIKE 2"/>
    <property type="match status" value="1"/>
</dbReference>